<keyword evidence="3 5" id="KW-0862">Zinc</keyword>
<dbReference type="GO" id="GO:0051252">
    <property type="term" value="P:regulation of RNA metabolic process"/>
    <property type="evidence" value="ECO:0007669"/>
    <property type="project" value="UniProtKB-ARBA"/>
</dbReference>
<dbReference type="PROSITE" id="PS50103">
    <property type="entry name" value="ZF_C3H1"/>
    <property type="match status" value="1"/>
</dbReference>
<evidence type="ECO:0000313" key="8">
    <source>
        <dbReference type="Proteomes" id="UP000295252"/>
    </source>
</evidence>
<dbReference type="InParanoid" id="A0A068V7K9"/>
<evidence type="ECO:0000259" key="6">
    <source>
        <dbReference type="PROSITE" id="PS50103"/>
    </source>
</evidence>
<dbReference type="SMART" id="SM00322">
    <property type="entry name" value="KH"/>
    <property type="match status" value="1"/>
</dbReference>
<dbReference type="InterPro" id="IPR036855">
    <property type="entry name" value="Znf_CCCH_sf"/>
</dbReference>
<dbReference type="AlphaFoldDB" id="A0A068V7K9"/>
<keyword evidence="8" id="KW-1185">Reference proteome</keyword>
<dbReference type="OrthoDB" id="410307at2759"/>
<dbReference type="PhylomeDB" id="A0A068V7K9"/>
<dbReference type="SUPFAM" id="SSF54791">
    <property type="entry name" value="Eukaryotic type KH-domain (KH-domain type I)"/>
    <property type="match status" value="1"/>
</dbReference>
<dbReference type="InterPro" id="IPR036612">
    <property type="entry name" value="KH_dom_type_1_sf"/>
</dbReference>
<evidence type="ECO:0000256" key="5">
    <source>
        <dbReference type="PROSITE-ProRule" id="PRU00723"/>
    </source>
</evidence>
<dbReference type="InterPro" id="IPR000571">
    <property type="entry name" value="Znf_CCCH"/>
</dbReference>
<dbReference type="GO" id="GO:0003723">
    <property type="term" value="F:RNA binding"/>
    <property type="evidence" value="ECO:0007669"/>
    <property type="project" value="UniProtKB-UniRule"/>
</dbReference>
<dbReference type="Pfam" id="PF00013">
    <property type="entry name" value="KH_1"/>
    <property type="match status" value="1"/>
</dbReference>
<evidence type="ECO:0000256" key="4">
    <source>
        <dbReference type="PROSITE-ProRule" id="PRU00117"/>
    </source>
</evidence>
<dbReference type="Proteomes" id="UP000295252">
    <property type="component" value="Chromosome VII"/>
</dbReference>
<dbReference type="Gene3D" id="4.10.1000.10">
    <property type="entry name" value="Zinc finger, CCCH-type"/>
    <property type="match status" value="1"/>
</dbReference>
<sequence length="165" mass="17732">MDHLLQLLKLVSATNKIQLKGVNLEINAILLMVLGARPAPVHEDPHAKGPPPGRFGASATAKISMDASLAGAIIGKGGVNSKHICHTTGAKLAIRDHDSDPNSENIKLEGTFNQIKQATQMVCELIANVTPASNFKTKVCENFVKGSCTFGDRCHFAHEEEELRL</sequence>
<feature type="zinc finger region" description="C3H1-type" evidence="5">
    <location>
        <begin position="134"/>
        <end position="161"/>
    </location>
</feature>
<organism evidence="7 8">
    <name type="scientific">Coffea canephora</name>
    <name type="common">Robusta coffee</name>
    <dbReference type="NCBI Taxonomy" id="49390"/>
    <lineage>
        <taxon>Eukaryota</taxon>
        <taxon>Viridiplantae</taxon>
        <taxon>Streptophyta</taxon>
        <taxon>Embryophyta</taxon>
        <taxon>Tracheophyta</taxon>
        <taxon>Spermatophyta</taxon>
        <taxon>Magnoliopsida</taxon>
        <taxon>eudicotyledons</taxon>
        <taxon>Gunneridae</taxon>
        <taxon>Pentapetalae</taxon>
        <taxon>asterids</taxon>
        <taxon>lamiids</taxon>
        <taxon>Gentianales</taxon>
        <taxon>Rubiaceae</taxon>
        <taxon>Ixoroideae</taxon>
        <taxon>Gardenieae complex</taxon>
        <taxon>Bertiereae - Coffeeae clade</taxon>
        <taxon>Coffeeae</taxon>
        <taxon>Coffea</taxon>
    </lineage>
</organism>
<gene>
    <name evidence="7" type="ORF">GSCOC_T00018428001</name>
</gene>
<reference evidence="8" key="1">
    <citation type="journal article" date="2014" name="Science">
        <title>The coffee genome provides insight into the convergent evolution of caffeine biosynthesis.</title>
        <authorList>
            <person name="Denoeud F."/>
            <person name="Carretero-Paulet L."/>
            <person name="Dereeper A."/>
            <person name="Droc G."/>
            <person name="Guyot R."/>
            <person name="Pietrella M."/>
            <person name="Zheng C."/>
            <person name="Alberti A."/>
            <person name="Anthony F."/>
            <person name="Aprea G."/>
            <person name="Aury J.M."/>
            <person name="Bento P."/>
            <person name="Bernard M."/>
            <person name="Bocs S."/>
            <person name="Campa C."/>
            <person name="Cenci A."/>
            <person name="Combes M.C."/>
            <person name="Crouzillat D."/>
            <person name="Da Silva C."/>
            <person name="Daddiego L."/>
            <person name="De Bellis F."/>
            <person name="Dussert S."/>
            <person name="Garsmeur O."/>
            <person name="Gayraud T."/>
            <person name="Guignon V."/>
            <person name="Jahn K."/>
            <person name="Jamilloux V."/>
            <person name="Joet T."/>
            <person name="Labadie K."/>
            <person name="Lan T."/>
            <person name="Leclercq J."/>
            <person name="Lepelley M."/>
            <person name="Leroy T."/>
            <person name="Li L.T."/>
            <person name="Librado P."/>
            <person name="Lopez L."/>
            <person name="Munoz A."/>
            <person name="Noel B."/>
            <person name="Pallavicini A."/>
            <person name="Perrotta G."/>
            <person name="Poncet V."/>
            <person name="Pot D."/>
            <person name="Priyono X."/>
            <person name="Rigoreau M."/>
            <person name="Rouard M."/>
            <person name="Rozas J."/>
            <person name="Tranchant-Dubreuil C."/>
            <person name="VanBuren R."/>
            <person name="Zhang Q."/>
            <person name="Andrade A.C."/>
            <person name="Argout X."/>
            <person name="Bertrand B."/>
            <person name="de Kochko A."/>
            <person name="Graziosi G."/>
            <person name="Henry R.J."/>
            <person name="Jayarama X."/>
            <person name="Ming R."/>
            <person name="Nagai C."/>
            <person name="Rounsley S."/>
            <person name="Sankoff D."/>
            <person name="Giuliano G."/>
            <person name="Albert V.A."/>
            <person name="Wincker P."/>
            <person name="Lashermes P."/>
        </authorList>
    </citation>
    <scope>NUCLEOTIDE SEQUENCE [LARGE SCALE GENOMIC DNA]</scope>
    <source>
        <strain evidence="8">cv. DH200-94</strain>
    </source>
</reference>
<name>A0A068V7K9_COFCA</name>
<protein>
    <recommendedName>
        <fullName evidence="6">C3H1-type domain-containing protein</fullName>
    </recommendedName>
</protein>
<keyword evidence="1 5" id="KW-0479">Metal-binding</keyword>
<evidence type="ECO:0000256" key="2">
    <source>
        <dbReference type="ARBA" id="ARBA00022771"/>
    </source>
</evidence>
<dbReference type="Gene3D" id="3.30.1370.10">
    <property type="entry name" value="K Homology domain, type 1"/>
    <property type="match status" value="1"/>
</dbReference>
<dbReference type="InterPro" id="IPR004088">
    <property type="entry name" value="KH_dom_type_1"/>
</dbReference>
<dbReference type="OMA" id="CHFAHEE"/>
<dbReference type="Gramene" id="CDP16484">
    <property type="protein sequence ID" value="CDP16484"/>
    <property type="gene ID" value="GSCOC_T00018428001"/>
</dbReference>
<dbReference type="GO" id="GO:0008270">
    <property type="term" value="F:zinc ion binding"/>
    <property type="evidence" value="ECO:0007669"/>
    <property type="project" value="UniProtKB-KW"/>
</dbReference>
<dbReference type="SUPFAM" id="SSF90229">
    <property type="entry name" value="CCCH zinc finger"/>
    <property type="match status" value="1"/>
</dbReference>
<evidence type="ECO:0000256" key="3">
    <source>
        <dbReference type="ARBA" id="ARBA00022833"/>
    </source>
</evidence>
<dbReference type="SMART" id="SM00356">
    <property type="entry name" value="ZnF_C3H1"/>
    <property type="match status" value="1"/>
</dbReference>
<dbReference type="Pfam" id="PF00642">
    <property type="entry name" value="zf-CCCH"/>
    <property type="match status" value="1"/>
</dbReference>
<keyword evidence="4" id="KW-0694">RNA-binding</keyword>
<proteinExistence type="predicted"/>
<evidence type="ECO:0000256" key="1">
    <source>
        <dbReference type="ARBA" id="ARBA00022723"/>
    </source>
</evidence>
<keyword evidence="2 5" id="KW-0863">Zinc-finger</keyword>
<feature type="domain" description="C3H1-type" evidence="6">
    <location>
        <begin position="134"/>
        <end position="161"/>
    </location>
</feature>
<dbReference type="EMBL" id="HG739211">
    <property type="protein sequence ID" value="CDP16484.1"/>
    <property type="molecule type" value="Genomic_DNA"/>
</dbReference>
<dbReference type="STRING" id="49390.A0A068V7K9"/>
<dbReference type="GO" id="GO:0010468">
    <property type="term" value="P:regulation of gene expression"/>
    <property type="evidence" value="ECO:0007669"/>
    <property type="project" value="UniProtKB-ARBA"/>
</dbReference>
<evidence type="ECO:0000313" key="7">
    <source>
        <dbReference type="EMBL" id="CDP16484.1"/>
    </source>
</evidence>
<dbReference type="PROSITE" id="PS50084">
    <property type="entry name" value="KH_TYPE_1"/>
    <property type="match status" value="1"/>
</dbReference>
<dbReference type="InterPro" id="IPR004087">
    <property type="entry name" value="KH_dom"/>
</dbReference>
<accession>A0A068V7K9</accession>
<dbReference type="FunFam" id="4.10.1000.10:FF:000003">
    <property type="entry name" value="Zinc finger CCCH domain-containing protein"/>
    <property type="match status" value="1"/>
</dbReference>